<dbReference type="NCBIfam" id="TIGR00875">
    <property type="entry name" value="fsa_talC_mipB"/>
    <property type="match status" value="1"/>
</dbReference>
<dbReference type="Pfam" id="PF00923">
    <property type="entry name" value="TAL_FSA"/>
    <property type="match status" value="1"/>
</dbReference>
<dbReference type="GO" id="GO:0005975">
    <property type="term" value="P:carbohydrate metabolic process"/>
    <property type="evidence" value="ECO:0007669"/>
    <property type="project" value="InterPro"/>
</dbReference>
<dbReference type="GO" id="GO:0004801">
    <property type="term" value="F:transaldolase activity"/>
    <property type="evidence" value="ECO:0007669"/>
    <property type="project" value="UniProtKB-UniRule"/>
</dbReference>
<sequence>MKIFLDTANLSAIKMYNDMGLVDGITTNPSLMAKEGGDPKKVMEEIVRIVKGDVSLEVLSVDTDGMLEEGRRLRKYGNNVVVKCPLTPEGLKACKILTSENIPVNVTLCFSVNQAILAAKAGAKYVSPFIGRLDDNGQDGMNLIREMREVFDNYNFGTQILVASVRHPMHVVESAKIGADVVTLPPDVLGKMLKHPLTDVGLKNFLADWEKLKKENPNTKI</sequence>
<accession>A0A2H1EGX5</accession>
<evidence type="ECO:0000256" key="9">
    <source>
        <dbReference type="ARBA" id="ARBA00023270"/>
    </source>
</evidence>
<dbReference type="FunFam" id="3.20.20.70:FF:000018">
    <property type="entry name" value="Probable transaldolase"/>
    <property type="match status" value="1"/>
</dbReference>
<reference evidence="14" key="1">
    <citation type="submission" date="2016-12" db="EMBL/GenBank/DDBJ databases">
        <authorList>
            <person name="Herbold C."/>
        </authorList>
    </citation>
    <scope>NUCLEOTIDE SEQUENCE [LARGE SCALE GENOMIC DNA]</scope>
</reference>
<dbReference type="InterPro" id="IPR022999">
    <property type="entry name" value="Transaldolase_3B"/>
</dbReference>
<dbReference type="CDD" id="cd00956">
    <property type="entry name" value="Transaldolase_FSA"/>
    <property type="match status" value="1"/>
</dbReference>
<dbReference type="Gene3D" id="3.20.20.70">
    <property type="entry name" value="Aldolase class I"/>
    <property type="match status" value="1"/>
</dbReference>
<dbReference type="InterPro" id="IPR018225">
    <property type="entry name" value="Transaldolase_AS"/>
</dbReference>
<dbReference type="UniPathway" id="UPA00115">
    <property type="reaction ID" value="UER00414"/>
</dbReference>
<comment type="similarity">
    <text evidence="4 12">Belongs to the transaldolase family. Type 3B subfamily.</text>
</comment>
<evidence type="ECO:0000313" key="14">
    <source>
        <dbReference type="Proteomes" id="UP000232412"/>
    </source>
</evidence>
<dbReference type="EMBL" id="FRFC01000003">
    <property type="protein sequence ID" value="SHO44573.1"/>
    <property type="molecule type" value="Genomic_DNA"/>
</dbReference>
<dbReference type="InterPro" id="IPR004731">
    <property type="entry name" value="Transaldolase_3B/F6P_aldolase"/>
</dbReference>
<protein>
    <recommendedName>
        <fullName evidence="11 12">Probable transaldolase</fullName>
        <ecNumber evidence="5 12">2.2.1.2</ecNumber>
    </recommendedName>
</protein>
<evidence type="ECO:0000256" key="6">
    <source>
        <dbReference type="ARBA" id="ARBA00022490"/>
    </source>
</evidence>
<dbReference type="SUPFAM" id="SSF51569">
    <property type="entry name" value="Aldolase"/>
    <property type="match status" value="1"/>
</dbReference>
<evidence type="ECO:0000256" key="4">
    <source>
        <dbReference type="ARBA" id="ARBA00005740"/>
    </source>
</evidence>
<evidence type="ECO:0000256" key="11">
    <source>
        <dbReference type="ARBA" id="ARBA00067532"/>
    </source>
</evidence>
<comment type="subcellular location">
    <subcellularLocation>
        <location evidence="2 12">Cytoplasm</location>
    </subcellularLocation>
</comment>
<dbReference type="OrthoDB" id="6661at2157"/>
<gene>
    <name evidence="12 13" type="primary">tal</name>
    <name evidence="13" type="ORF">NSIN_20376</name>
</gene>
<dbReference type="InterPro" id="IPR001585">
    <property type="entry name" value="TAL/FSA"/>
</dbReference>
<dbReference type="GO" id="GO:0016832">
    <property type="term" value="F:aldehyde-lyase activity"/>
    <property type="evidence" value="ECO:0007669"/>
    <property type="project" value="InterPro"/>
</dbReference>
<keyword evidence="6 12" id="KW-0963">Cytoplasm</keyword>
<evidence type="ECO:0000256" key="5">
    <source>
        <dbReference type="ARBA" id="ARBA00013151"/>
    </source>
</evidence>
<evidence type="ECO:0000256" key="1">
    <source>
        <dbReference type="ARBA" id="ARBA00003518"/>
    </source>
</evidence>
<proteinExistence type="inferred from homology"/>
<keyword evidence="8 12" id="KW-0570">Pentose shunt</keyword>
<evidence type="ECO:0000256" key="8">
    <source>
        <dbReference type="ARBA" id="ARBA00023126"/>
    </source>
</evidence>
<evidence type="ECO:0000256" key="12">
    <source>
        <dbReference type="HAMAP-Rule" id="MF_00494"/>
    </source>
</evidence>
<dbReference type="GO" id="GO:0006098">
    <property type="term" value="P:pentose-phosphate shunt"/>
    <property type="evidence" value="ECO:0007669"/>
    <property type="project" value="UniProtKB-UniRule"/>
</dbReference>
<evidence type="ECO:0000313" key="13">
    <source>
        <dbReference type="EMBL" id="SHO44573.1"/>
    </source>
</evidence>
<evidence type="ECO:0000256" key="3">
    <source>
        <dbReference type="ARBA" id="ARBA00004857"/>
    </source>
</evidence>
<name>A0A2H1EGX5_9ARCH</name>
<dbReference type="RefSeq" id="WP_101009400.1">
    <property type="nucleotide sequence ID" value="NZ_FRFC01000003.1"/>
</dbReference>
<dbReference type="InterPro" id="IPR033919">
    <property type="entry name" value="TSA/FSA_arc/bac"/>
</dbReference>
<evidence type="ECO:0000256" key="2">
    <source>
        <dbReference type="ARBA" id="ARBA00004496"/>
    </source>
</evidence>
<dbReference type="Proteomes" id="UP000232412">
    <property type="component" value="Unassembled WGS sequence"/>
</dbReference>
<dbReference type="HAMAP" id="MF_00494">
    <property type="entry name" value="Transaldolase_3b"/>
    <property type="match status" value="1"/>
</dbReference>
<comment type="function">
    <text evidence="1 12">Transaldolase is important for the balance of metabolites in the pentose-phosphate pathway.</text>
</comment>
<dbReference type="PANTHER" id="PTHR10683">
    <property type="entry name" value="TRANSALDOLASE"/>
    <property type="match status" value="1"/>
</dbReference>
<keyword evidence="9 12" id="KW-0704">Schiff base</keyword>
<comment type="pathway">
    <text evidence="3 12">Carbohydrate degradation; pentose phosphate pathway; D-glyceraldehyde 3-phosphate and beta-D-fructose 6-phosphate from D-ribose 5-phosphate and D-xylulose 5-phosphate (non-oxidative stage): step 2/3.</text>
</comment>
<keyword evidence="14" id="KW-1185">Reference proteome</keyword>
<dbReference type="AlphaFoldDB" id="A0A2H1EGX5"/>
<dbReference type="EC" id="2.2.1.2" evidence="5 12"/>
<keyword evidence="7 12" id="KW-0808">Transferase</keyword>
<evidence type="ECO:0000256" key="7">
    <source>
        <dbReference type="ARBA" id="ARBA00022679"/>
    </source>
</evidence>
<dbReference type="InterPro" id="IPR013785">
    <property type="entry name" value="Aldolase_TIM"/>
</dbReference>
<comment type="catalytic activity">
    <reaction evidence="10 12">
        <text>D-sedoheptulose 7-phosphate + D-glyceraldehyde 3-phosphate = D-erythrose 4-phosphate + beta-D-fructose 6-phosphate</text>
        <dbReference type="Rhea" id="RHEA:17053"/>
        <dbReference type="ChEBI" id="CHEBI:16897"/>
        <dbReference type="ChEBI" id="CHEBI:57483"/>
        <dbReference type="ChEBI" id="CHEBI:57634"/>
        <dbReference type="ChEBI" id="CHEBI:59776"/>
        <dbReference type="EC" id="2.2.1.2"/>
    </reaction>
</comment>
<organism evidence="13 14">
    <name type="scientific">Nitrosotalea sinensis</name>
    <dbReference type="NCBI Taxonomy" id="1499975"/>
    <lineage>
        <taxon>Archaea</taxon>
        <taxon>Nitrososphaerota</taxon>
        <taxon>Nitrososphaeria</taxon>
        <taxon>Nitrosotaleales</taxon>
        <taxon>Nitrosotaleaceae</taxon>
        <taxon>Nitrosotalea</taxon>
    </lineage>
</organism>
<dbReference type="PROSITE" id="PS01054">
    <property type="entry name" value="TRANSALDOLASE_1"/>
    <property type="match status" value="1"/>
</dbReference>
<feature type="active site" description="Schiff-base intermediate with substrate" evidence="12">
    <location>
        <position position="83"/>
    </location>
</feature>
<dbReference type="PANTHER" id="PTHR10683:SF40">
    <property type="entry name" value="FRUCTOSE-6-PHOSPHATE ALDOLASE 1-RELATED"/>
    <property type="match status" value="1"/>
</dbReference>
<evidence type="ECO:0000256" key="10">
    <source>
        <dbReference type="ARBA" id="ARBA00048810"/>
    </source>
</evidence>
<dbReference type="GO" id="GO:0005737">
    <property type="term" value="C:cytoplasm"/>
    <property type="evidence" value="ECO:0007669"/>
    <property type="project" value="UniProtKB-SubCell"/>
</dbReference>